<reference evidence="2" key="2">
    <citation type="journal article" date="2015" name="Fish Shellfish Immunol.">
        <title>Early steps in the European eel (Anguilla anguilla)-Vibrio vulnificus interaction in the gills: Role of the RtxA13 toxin.</title>
        <authorList>
            <person name="Callol A."/>
            <person name="Pajuelo D."/>
            <person name="Ebbesson L."/>
            <person name="Teles M."/>
            <person name="MacKenzie S."/>
            <person name="Amaro C."/>
        </authorList>
    </citation>
    <scope>NUCLEOTIDE SEQUENCE</scope>
</reference>
<evidence type="ECO:0000313" key="2">
    <source>
        <dbReference type="EMBL" id="JAI06147.1"/>
    </source>
</evidence>
<feature type="region of interest" description="Disordered" evidence="1">
    <location>
        <begin position="1"/>
        <end position="35"/>
    </location>
</feature>
<protein>
    <submittedName>
        <fullName evidence="2">Uncharacterized protein</fullName>
    </submittedName>
</protein>
<dbReference type="AlphaFoldDB" id="A0A0E9XUQ1"/>
<dbReference type="EMBL" id="GBXM01002431">
    <property type="protein sequence ID" value="JAI06147.1"/>
    <property type="molecule type" value="Transcribed_RNA"/>
</dbReference>
<organism evidence="2">
    <name type="scientific">Anguilla anguilla</name>
    <name type="common">European freshwater eel</name>
    <name type="synonym">Muraena anguilla</name>
    <dbReference type="NCBI Taxonomy" id="7936"/>
    <lineage>
        <taxon>Eukaryota</taxon>
        <taxon>Metazoa</taxon>
        <taxon>Chordata</taxon>
        <taxon>Craniata</taxon>
        <taxon>Vertebrata</taxon>
        <taxon>Euteleostomi</taxon>
        <taxon>Actinopterygii</taxon>
        <taxon>Neopterygii</taxon>
        <taxon>Teleostei</taxon>
        <taxon>Anguilliformes</taxon>
        <taxon>Anguillidae</taxon>
        <taxon>Anguilla</taxon>
    </lineage>
</organism>
<reference evidence="2" key="1">
    <citation type="submission" date="2014-11" db="EMBL/GenBank/DDBJ databases">
        <authorList>
            <person name="Amaro Gonzalez C."/>
        </authorList>
    </citation>
    <scope>NUCLEOTIDE SEQUENCE</scope>
</reference>
<sequence length="35" mass="4199">MGFKTQSRNETYSTASESLEENRNNRKDLEKQRYS</sequence>
<accession>A0A0E9XUQ1</accession>
<feature type="compositionally biased region" description="Polar residues" evidence="1">
    <location>
        <begin position="1"/>
        <end position="17"/>
    </location>
</feature>
<evidence type="ECO:0000256" key="1">
    <source>
        <dbReference type="SAM" id="MobiDB-lite"/>
    </source>
</evidence>
<feature type="compositionally biased region" description="Basic and acidic residues" evidence="1">
    <location>
        <begin position="20"/>
        <end position="35"/>
    </location>
</feature>
<name>A0A0E9XUQ1_ANGAN</name>
<proteinExistence type="predicted"/>